<dbReference type="GO" id="GO:0003824">
    <property type="term" value="F:catalytic activity"/>
    <property type="evidence" value="ECO:0007669"/>
    <property type="project" value="InterPro"/>
</dbReference>
<proteinExistence type="predicted"/>
<dbReference type="AlphaFoldDB" id="A0A918KQC4"/>
<dbReference type="Proteomes" id="UP000600865">
    <property type="component" value="Unassembled WGS sequence"/>
</dbReference>
<dbReference type="GO" id="GO:0051536">
    <property type="term" value="F:iron-sulfur cluster binding"/>
    <property type="evidence" value="ECO:0007669"/>
    <property type="project" value="UniProtKB-KW"/>
</dbReference>
<protein>
    <recommendedName>
        <fullName evidence="6">Radical SAM core domain-containing protein</fullName>
    </recommendedName>
</protein>
<comment type="caution">
    <text evidence="7">The sequence shown here is derived from an EMBL/GenBank/DDBJ whole genome shotgun (WGS) entry which is preliminary data.</text>
</comment>
<dbReference type="InterPro" id="IPR013785">
    <property type="entry name" value="Aldolase_TIM"/>
</dbReference>
<dbReference type="EMBL" id="BMYV01000002">
    <property type="protein sequence ID" value="GGX72019.1"/>
    <property type="molecule type" value="Genomic_DNA"/>
</dbReference>
<evidence type="ECO:0000256" key="3">
    <source>
        <dbReference type="ARBA" id="ARBA00022723"/>
    </source>
</evidence>
<evidence type="ECO:0000256" key="1">
    <source>
        <dbReference type="ARBA" id="ARBA00001966"/>
    </source>
</evidence>
<reference evidence="7 8" key="1">
    <citation type="journal article" date="2014" name="Int. J. Syst. Evol. Microbiol.">
        <title>Complete genome sequence of Corynebacterium casei LMG S-19264T (=DSM 44701T), isolated from a smear-ripened cheese.</title>
        <authorList>
            <consortium name="US DOE Joint Genome Institute (JGI-PGF)"/>
            <person name="Walter F."/>
            <person name="Albersmeier A."/>
            <person name="Kalinowski J."/>
            <person name="Ruckert C."/>
        </authorList>
    </citation>
    <scope>NUCLEOTIDE SEQUENCE [LARGE SCALE GENOMIC DNA]</scope>
    <source>
        <strain evidence="7 8">KCTC 23968</strain>
    </source>
</reference>
<dbReference type="Pfam" id="PF04055">
    <property type="entry name" value="Radical_SAM"/>
    <property type="match status" value="1"/>
</dbReference>
<dbReference type="PANTHER" id="PTHR11228:SF7">
    <property type="entry name" value="PQQA PEPTIDE CYCLASE"/>
    <property type="match status" value="1"/>
</dbReference>
<dbReference type="Gene3D" id="3.20.20.70">
    <property type="entry name" value="Aldolase class I"/>
    <property type="match status" value="1"/>
</dbReference>
<comment type="cofactor">
    <cofactor evidence="1">
        <name>[4Fe-4S] cluster</name>
        <dbReference type="ChEBI" id="CHEBI:49883"/>
    </cofactor>
</comment>
<evidence type="ECO:0000256" key="5">
    <source>
        <dbReference type="ARBA" id="ARBA00023014"/>
    </source>
</evidence>
<keyword evidence="8" id="KW-1185">Reference proteome</keyword>
<keyword evidence="3" id="KW-0479">Metal-binding</keyword>
<feature type="domain" description="Radical SAM core" evidence="6">
    <location>
        <begin position="36"/>
        <end position="182"/>
    </location>
</feature>
<evidence type="ECO:0000313" key="7">
    <source>
        <dbReference type="EMBL" id="GGX72019.1"/>
    </source>
</evidence>
<dbReference type="InterPro" id="IPR007197">
    <property type="entry name" value="rSAM"/>
</dbReference>
<sequence>MNALIDPKKFQDPEVTAKGEKRAQVFFKTLETLWFNTGSQCNIECANCYIASSPTADHFIYLTQEDMAPYLDEIDAMQQGPIEIAFTGGEPYLNPNIIRLSEMALERGHSLLVLTNAMKPMMRPRVQAGLLDLRRRFPGKMTLRVSLDHFTQEGHDTERGQGSFEIAVTGVNWLTENNFLTHIAGRAMFSENEADARAGYSALIQAHGWRVTASNPAQLLLFPEMDERIDVPEITVACWSILDIHPDTMMCATSRMIVRRKGEPRAVVLACTLLWDDPQFQTGETLKEALGPVALNHPHCAKFCVLGGASCSA</sequence>
<organism evidence="7 8">
    <name type="scientific">Litorimonas cladophorae</name>
    <dbReference type="NCBI Taxonomy" id="1220491"/>
    <lineage>
        <taxon>Bacteria</taxon>
        <taxon>Pseudomonadati</taxon>
        <taxon>Pseudomonadota</taxon>
        <taxon>Alphaproteobacteria</taxon>
        <taxon>Maricaulales</taxon>
        <taxon>Robiginitomaculaceae</taxon>
    </lineage>
</organism>
<evidence type="ECO:0000313" key="8">
    <source>
        <dbReference type="Proteomes" id="UP000600865"/>
    </source>
</evidence>
<dbReference type="InterPro" id="IPR058240">
    <property type="entry name" value="rSAM_sf"/>
</dbReference>
<keyword evidence="2" id="KW-0949">S-adenosyl-L-methionine</keyword>
<dbReference type="InterPro" id="IPR050377">
    <property type="entry name" value="Radical_SAM_PqqE_MftC-like"/>
</dbReference>
<dbReference type="SUPFAM" id="SSF102114">
    <property type="entry name" value="Radical SAM enzymes"/>
    <property type="match status" value="1"/>
</dbReference>
<gene>
    <name evidence="7" type="ORF">GCM10011309_22840</name>
</gene>
<evidence type="ECO:0000259" key="6">
    <source>
        <dbReference type="Pfam" id="PF04055"/>
    </source>
</evidence>
<keyword evidence="4" id="KW-0408">Iron</keyword>
<dbReference type="CDD" id="cd01335">
    <property type="entry name" value="Radical_SAM"/>
    <property type="match status" value="1"/>
</dbReference>
<evidence type="ECO:0000256" key="2">
    <source>
        <dbReference type="ARBA" id="ARBA00022691"/>
    </source>
</evidence>
<accession>A0A918KQC4</accession>
<dbReference type="GO" id="GO:0046872">
    <property type="term" value="F:metal ion binding"/>
    <property type="evidence" value="ECO:0007669"/>
    <property type="project" value="UniProtKB-KW"/>
</dbReference>
<dbReference type="RefSeq" id="WP_189585935.1">
    <property type="nucleotide sequence ID" value="NZ_BMYV01000002.1"/>
</dbReference>
<name>A0A918KQC4_9PROT</name>
<evidence type="ECO:0000256" key="4">
    <source>
        <dbReference type="ARBA" id="ARBA00023004"/>
    </source>
</evidence>
<dbReference type="PANTHER" id="PTHR11228">
    <property type="entry name" value="RADICAL SAM DOMAIN PROTEIN"/>
    <property type="match status" value="1"/>
</dbReference>
<dbReference type="SFLD" id="SFLDS00029">
    <property type="entry name" value="Radical_SAM"/>
    <property type="match status" value="1"/>
</dbReference>
<keyword evidence="5" id="KW-0411">Iron-sulfur</keyword>